<gene>
    <name evidence="2" type="ORF">GCM10023320_53540</name>
</gene>
<protein>
    <recommendedName>
        <fullName evidence="1">HTH merR-type domain-containing protein</fullName>
    </recommendedName>
</protein>
<sequence length="70" mass="7828">MSGEEPLISSGDVARRLGVTTRAVGRWVARGMLTPAVRTPGGRSRFRWSEVQAQLRERQHDSRPDGTPRQ</sequence>
<dbReference type="SUPFAM" id="SSF46955">
    <property type="entry name" value="Putative DNA-binding domain"/>
    <property type="match status" value="1"/>
</dbReference>
<evidence type="ECO:0000313" key="2">
    <source>
        <dbReference type="EMBL" id="GAA5130956.1"/>
    </source>
</evidence>
<reference evidence="3" key="1">
    <citation type="journal article" date="2019" name="Int. J. Syst. Evol. Microbiol.">
        <title>The Global Catalogue of Microorganisms (GCM) 10K type strain sequencing project: providing services to taxonomists for standard genome sequencing and annotation.</title>
        <authorList>
            <consortium name="The Broad Institute Genomics Platform"/>
            <consortium name="The Broad Institute Genome Sequencing Center for Infectious Disease"/>
            <person name="Wu L."/>
            <person name="Ma J."/>
        </authorList>
    </citation>
    <scope>NUCLEOTIDE SEQUENCE [LARGE SCALE GENOMIC DNA]</scope>
    <source>
        <strain evidence="3">JCM 18302</strain>
    </source>
</reference>
<evidence type="ECO:0000313" key="3">
    <source>
        <dbReference type="Proteomes" id="UP001500804"/>
    </source>
</evidence>
<proteinExistence type="predicted"/>
<feature type="domain" description="HTH merR-type" evidence="1">
    <location>
        <begin position="10"/>
        <end position="46"/>
    </location>
</feature>
<name>A0ABP9NRA5_9PSEU</name>
<dbReference type="InterPro" id="IPR009061">
    <property type="entry name" value="DNA-bd_dom_put_sf"/>
</dbReference>
<keyword evidence="3" id="KW-1185">Reference proteome</keyword>
<comment type="caution">
    <text evidence="2">The sequence shown here is derived from an EMBL/GenBank/DDBJ whole genome shotgun (WGS) entry which is preliminary data.</text>
</comment>
<dbReference type="EMBL" id="BAABJO010000023">
    <property type="protein sequence ID" value="GAA5130956.1"/>
    <property type="molecule type" value="Genomic_DNA"/>
</dbReference>
<dbReference type="Proteomes" id="UP001500804">
    <property type="component" value="Unassembled WGS sequence"/>
</dbReference>
<dbReference type="Pfam" id="PF00376">
    <property type="entry name" value="MerR"/>
    <property type="match status" value="1"/>
</dbReference>
<organism evidence="2 3">
    <name type="scientific">Pseudonocardia adelaidensis</name>
    <dbReference type="NCBI Taxonomy" id="648754"/>
    <lineage>
        <taxon>Bacteria</taxon>
        <taxon>Bacillati</taxon>
        <taxon>Actinomycetota</taxon>
        <taxon>Actinomycetes</taxon>
        <taxon>Pseudonocardiales</taxon>
        <taxon>Pseudonocardiaceae</taxon>
        <taxon>Pseudonocardia</taxon>
    </lineage>
</organism>
<accession>A0ABP9NRA5</accession>
<dbReference type="InterPro" id="IPR000551">
    <property type="entry name" value="MerR-type_HTH_dom"/>
</dbReference>
<dbReference type="Gene3D" id="1.10.1660.10">
    <property type="match status" value="1"/>
</dbReference>
<evidence type="ECO:0000259" key="1">
    <source>
        <dbReference type="Pfam" id="PF00376"/>
    </source>
</evidence>